<sequence>MSVFIETNSESLFKHGEELCGDKVEIVRKGDVTTIVLADGLGSGVKANILSTLTSKIAATMLSEGADIYETVETVASTLPVCAERGLAYCTFTILRVNTDGKAHMVEFDNPQAIILRAGKEVPVEKKEITIGDKQVLESRFTMQEGDMCLAFSDGAIHAGVGQTLNFGWQRDNIVEYACRAYRKDMPARAMTKLMLSACNSLYDGRPGDDTTFVTTRIRHAQPAFIMVGPPVDPSRDKELVERFLKADGIKVVCGGTTSQIVSRVSGRDLRVKIDYKDTGVPPTGIIEGIDLVTEGVVTLAKAYEIMKIYMSEESEMEELFDIFKQDGASRLARLLLEDCTSAHFTVGRAANPAHQNPDLPIDLSLKLRMVKDIAKILRQMGKEVEVEYC</sequence>
<dbReference type="EMBL" id="CP117826">
    <property type="protein sequence ID" value="XCC63123.1"/>
    <property type="molecule type" value="Genomic_DNA"/>
</dbReference>
<dbReference type="InterPro" id="IPR036457">
    <property type="entry name" value="PPM-type-like_dom_sf"/>
</dbReference>
<dbReference type="AlphaFoldDB" id="A0AAU8AA65"/>
<reference evidence="3" key="1">
    <citation type="submission" date="2023-02" db="EMBL/GenBank/DDBJ databases">
        <title>Gut commensal Christensenella minuta modulates host metabolism via a new class of secondary bile acids.</title>
        <authorList>
            <person name="Liu C."/>
        </authorList>
    </citation>
    <scope>NUCLEOTIDE SEQUENCE</scope>
    <source>
        <strain evidence="3">CA70</strain>
    </source>
</reference>
<proteinExistence type="predicted"/>
<dbReference type="PANTHER" id="PTHR43156:SF2">
    <property type="entry name" value="STAGE II SPORULATION PROTEIN E"/>
    <property type="match status" value="1"/>
</dbReference>
<evidence type="ECO:0000259" key="2">
    <source>
        <dbReference type="Pfam" id="PF07228"/>
    </source>
</evidence>
<dbReference type="Gene3D" id="3.60.40.10">
    <property type="entry name" value="PPM-type phosphatase domain"/>
    <property type="match status" value="1"/>
</dbReference>
<organism evidence="3">
    <name type="scientific">Christensenella massiliensis</name>
    <dbReference type="NCBI Taxonomy" id="1805714"/>
    <lineage>
        <taxon>Bacteria</taxon>
        <taxon>Bacillati</taxon>
        <taxon>Bacillota</taxon>
        <taxon>Clostridia</taxon>
        <taxon>Christensenellales</taxon>
        <taxon>Christensenellaceae</taxon>
        <taxon>Christensenella</taxon>
    </lineage>
</organism>
<dbReference type="SUPFAM" id="SSF81606">
    <property type="entry name" value="PP2C-like"/>
    <property type="match status" value="1"/>
</dbReference>
<dbReference type="PANTHER" id="PTHR43156">
    <property type="entry name" value="STAGE II SPORULATION PROTEIN E-RELATED"/>
    <property type="match status" value="1"/>
</dbReference>
<dbReference type="GO" id="GO:0016791">
    <property type="term" value="F:phosphatase activity"/>
    <property type="evidence" value="ECO:0007669"/>
    <property type="project" value="TreeGrafter"/>
</dbReference>
<dbReference type="InterPro" id="IPR052016">
    <property type="entry name" value="Bact_Sigma-Reg"/>
</dbReference>
<feature type="domain" description="PPM-type phosphatase" evidence="2">
    <location>
        <begin position="31"/>
        <end position="218"/>
    </location>
</feature>
<keyword evidence="1" id="KW-0378">Hydrolase</keyword>
<name>A0AAU8AA65_9FIRM</name>
<gene>
    <name evidence="3" type="ORF">PUP29_04200</name>
</gene>
<dbReference type="Pfam" id="PF07228">
    <property type="entry name" value="SpoIIE"/>
    <property type="match status" value="1"/>
</dbReference>
<evidence type="ECO:0000256" key="1">
    <source>
        <dbReference type="ARBA" id="ARBA00022801"/>
    </source>
</evidence>
<evidence type="ECO:0000313" key="3">
    <source>
        <dbReference type="EMBL" id="XCC63123.1"/>
    </source>
</evidence>
<dbReference type="InterPro" id="IPR001932">
    <property type="entry name" value="PPM-type_phosphatase-like_dom"/>
</dbReference>
<protein>
    <submittedName>
        <fullName evidence="3">SpoIIE family protein phosphatase</fullName>
    </submittedName>
</protein>
<accession>A0AAU8AA65</accession>
<dbReference type="RefSeq" id="WP_079547026.1">
    <property type="nucleotide sequence ID" value="NZ_CP117826.1"/>
</dbReference>